<dbReference type="EMBL" id="JAZHGC010000163">
    <property type="protein sequence ID" value="MEM5292650.1"/>
    <property type="molecule type" value="Genomic_DNA"/>
</dbReference>
<keyword evidence="2" id="KW-0547">Nucleotide-binding</keyword>
<evidence type="ECO:0000313" key="3">
    <source>
        <dbReference type="Proteomes" id="UP001494588"/>
    </source>
</evidence>
<dbReference type="InterPro" id="IPR002611">
    <property type="entry name" value="IstB_ATP-bd"/>
</dbReference>
<evidence type="ECO:0000259" key="1">
    <source>
        <dbReference type="Pfam" id="PF01695"/>
    </source>
</evidence>
<keyword evidence="3" id="KW-1185">Reference proteome</keyword>
<dbReference type="GO" id="GO:0005524">
    <property type="term" value="F:ATP binding"/>
    <property type="evidence" value="ECO:0007669"/>
    <property type="project" value="UniProtKB-KW"/>
</dbReference>
<gene>
    <name evidence="2" type="ORF">V4C55_44440</name>
</gene>
<reference evidence="2 3" key="1">
    <citation type="submission" date="2024-01" db="EMBL/GenBank/DDBJ databases">
        <title>The diversity of rhizobia nodulating Mimosa spp. in eleven states of Brazil covering several biomes is determined by host plant, location, and edaphic factors.</title>
        <authorList>
            <person name="Rouws L."/>
            <person name="Barauna A."/>
            <person name="Beukes C."/>
            <person name="De Faria S.M."/>
            <person name="Gross E."/>
            <person name="Dos Reis Junior F.B."/>
            <person name="Simon M."/>
            <person name="Maluk M."/>
            <person name="Odee D.W."/>
            <person name="Kenicer G."/>
            <person name="Young J.P.W."/>
            <person name="Reis V.M."/>
            <person name="Zilli J."/>
            <person name="James E.K."/>
        </authorList>
    </citation>
    <scope>NUCLEOTIDE SEQUENCE [LARGE SCALE GENOMIC DNA]</scope>
    <source>
        <strain evidence="2 3">JPY77</strain>
    </source>
</reference>
<proteinExistence type="predicted"/>
<dbReference type="RefSeq" id="WP_342965527.1">
    <property type="nucleotide sequence ID" value="NZ_JAZHGC010000163.1"/>
</dbReference>
<organism evidence="2 3">
    <name type="scientific">Paraburkholderia sabiae</name>
    <dbReference type="NCBI Taxonomy" id="273251"/>
    <lineage>
        <taxon>Bacteria</taxon>
        <taxon>Pseudomonadati</taxon>
        <taxon>Pseudomonadota</taxon>
        <taxon>Betaproteobacteria</taxon>
        <taxon>Burkholderiales</taxon>
        <taxon>Burkholderiaceae</taxon>
        <taxon>Paraburkholderia</taxon>
    </lineage>
</organism>
<dbReference type="Pfam" id="PF01695">
    <property type="entry name" value="IstB_IS21"/>
    <property type="match status" value="1"/>
</dbReference>
<evidence type="ECO:0000313" key="2">
    <source>
        <dbReference type="EMBL" id="MEM5292650.1"/>
    </source>
</evidence>
<protein>
    <submittedName>
        <fullName evidence="2">ATP-binding protein</fullName>
    </submittedName>
</protein>
<name>A0ABU9QT20_9BURK</name>
<keyword evidence="2" id="KW-0067">ATP-binding</keyword>
<comment type="caution">
    <text evidence="2">The sequence shown here is derived from an EMBL/GenBank/DDBJ whole genome shotgun (WGS) entry which is preliminary data.</text>
</comment>
<dbReference type="Proteomes" id="UP001494588">
    <property type="component" value="Unassembled WGS sequence"/>
</dbReference>
<feature type="non-terminal residue" evidence="2">
    <location>
        <position position="78"/>
    </location>
</feature>
<feature type="domain" description="IstB-like ATP-binding" evidence="1">
    <location>
        <begin position="12"/>
        <end position="78"/>
    </location>
</feature>
<sequence>MNLQYERIASLCKQLKLDRVASDWGALAQHTATTDASLADFLEQLLKAELGAREERKRHTLTQLASLPAIKTLEQYDF</sequence>
<accession>A0ABU9QT20</accession>